<dbReference type="EMBL" id="CDMZ01000695">
    <property type="protein sequence ID" value="CEM19668.1"/>
    <property type="molecule type" value="Genomic_DNA"/>
</dbReference>
<feature type="compositionally biased region" description="Acidic residues" evidence="1">
    <location>
        <begin position="354"/>
        <end position="367"/>
    </location>
</feature>
<dbReference type="VEuPathDB" id="CryptoDB:Cvel_3847"/>
<evidence type="ECO:0000313" key="2">
    <source>
        <dbReference type="EMBL" id="CEM19668.1"/>
    </source>
</evidence>
<reference evidence="2" key="1">
    <citation type="submission" date="2014-11" db="EMBL/GenBank/DDBJ databases">
        <authorList>
            <person name="Otto D Thomas"/>
            <person name="Naeem Raeece"/>
        </authorList>
    </citation>
    <scope>NUCLEOTIDE SEQUENCE</scope>
</reference>
<evidence type="ECO:0000256" key="1">
    <source>
        <dbReference type="SAM" id="MobiDB-lite"/>
    </source>
</evidence>
<protein>
    <submittedName>
        <fullName evidence="2">Uncharacterized protein</fullName>
    </submittedName>
</protein>
<feature type="compositionally biased region" description="Acidic residues" evidence="1">
    <location>
        <begin position="253"/>
        <end position="268"/>
    </location>
</feature>
<sequence>MLRIASEMKEWYMDKAGAFLGDPGTLTGFWESPEVFFVCLARLCDERLKQENNTELRARVRQVEVEAETRMLALELLGFRDVAKESGAKTEGVFDQILHSMRRVTRVLTRRKDKQRDSAEAEGPSAGSVPDDEEGRERGLRFTTQRNPAHERERPLGDDHVDENASDFSEAADEPIDLAEDVAIPAPQLRRDPSQDRSKESASDFSEKDSEMAALSPAGQNNAFRPKPGPGGIGRMFFMTEGSHTAPIMDGSEGGDMDGGGEDEEEDNVSNFEIASEVPVPKAPSSAGSVRPGGGDLVVGEDGLFSPPQGPVEEMGVEEEEEDRMYGLASEGEGTARGGASSPRESFPPRLGEGGEEEGEGGDEEGEGGGIDMEMVGCPETGAERGEEVEGEGRETERDGSTQTREGRRRGESGKLSSESPTIEKAQESFLSLQFSSAVNELLPSLLRVHRVREIKPGASVSPQQRLSDGSASAQSASTSSALHHLDIARCIAPLARPLFTYQGPENAFSASVRFLSSSTGAAAVSLDDLKDGLRILEGLPKETIFWVRRRAHIIEASQCSKIEGFGQEVRDVGVGGDLRLEDANPMLLNQVSSGLQGNDASLVLYFLNDGEEGTFGRRGGARQQQRQSVRYITANSDMDVGVEGGDAVCKMQQGEYLCPCS</sequence>
<name>A0A0G4FWY8_9ALVE</name>
<feature type="region of interest" description="Disordered" evidence="1">
    <location>
        <begin position="108"/>
        <end position="423"/>
    </location>
</feature>
<dbReference type="AlphaFoldDB" id="A0A0G4FWY8"/>
<feature type="region of interest" description="Disordered" evidence="1">
    <location>
        <begin position="459"/>
        <end position="478"/>
    </location>
</feature>
<gene>
    <name evidence="2" type="ORF">Cvel_3847</name>
</gene>
<feature type="compositionally biased region" description="Basic and acidic residues" evidence="1">
    <location>
        <begin position="189"/>
        <end position="211"/>
    </location>
</feature>
<proteinExistence type="predicted"/>
<feature type="compositionally biased region" description="Acidic residues" evidence="1">
    <location>
        <begin position="164"/>
        <end position="180"/>
    </location>
</feature>
<feature type="compositionally biased region" description="Basic and acidic residues" evidence="1">
    <location>
        <begin position="382"/>
        <end position="413"/>
    </location>
</feature>
<feature type="compositionally biased region" description="Basic and acidic residues" evidence="1">
    <location>
        <begin position="148"/>
        <end position="163"/>
    </location>
</feature>
<feature type="compositionally biased region" description="Low complexity" evidence="1">
    <location>
        <begin position="468"/>
        <end position="478"/>
    </location>
</feature>
<accession>A0A0G4FWY8</accession>
<organism evidence="2">
    <name type="scientific">Chromera velia CCMP2878</name>
    <dbReference type="NCBI Taxonomy" id="1169474"/>
    <lineage>
        <taxon>Eukaryota</taxon>
        <taxon>Sar</taxon>
        <taxon>Alveolata</taxon>
        <taxon>Colpodellida</taxon>
        <taxon>Chromeraceae</taxon>
        <taxon>Chromera</taxon>
    </lineage>
</organism>